<protein>
    <submittedName>
        <fullName evidence="1">Uncharacterized protein</fullName>
    </submittedName>
</protein>
<evidence type="ECO:0000313" key="1">
    <source>
        <dbReference type="EMBL" id="KAJ1142505.1"/>
    </source>
</evidence>
<comment type="caution">
    <text evidence="1">The sequence shown here is derived from an EMBL/GenBank/DDBJ whole genome shotgun (WGS) entry which is preliminary data.</text>
</comment>
<reference evidence="1" key="1">
    <citation type="journal article" date="2022" name="bioRxiv">
        <title>Sequencing and chromosome-scale assembly of the giantPleurodeles waltlgenome.</title>
        <authorList>
            <person name="Brown T."/>
            <person name="Elewa A."/>
            <person name="Iarovenko S."/>
            <person name="Subramanian E."/>
            <person name="Araus A.J."/>
            <person name="Petzold A."/>
            <person name="Susuki M."/>
            <person name="Suzuki K.-i.T."/>
            <person name="Hayashi T."/>
            <person name="Toyoda A."/>
            <person name="Oliveira C."/>
            <person name="Osipova E."/>
            <person name="Leigh N.D."/>
            <person name="Simon A."/>
            <person name="Yun M.H."/>
        </authorList>
    </citation>
    <scope>NUCLEOTIDE SEQUENCE</scope>
    <source>
        <strain evidence="1">20211129_DDA</strain>
        <tissue evidence="1">Liver</tissue>
    </source>
</reference>
<gene>
    <name evidence="1" type="ORF">NDU88_008819</name>
</gene>
<organism evidence="1 2">
    <name type="scientific">Pleurodeles waltl</name>
    <name type="common">Iberian ribbed newt</name>
    <dbReference type="NCBI Taxonomy" id="8319"/>
    <lineage>
        <taxon>Eukaryota</taxon>
        <taxon>Metazoa</taxon>
        <taxon>Chordata</taxon>
        <taxon>Craniata</taxon>
        <taxon>Vertebrata</taxon>
        <taxon>Euteleostomi</taxon>
        <taxon>Amphibia</taxon>
        <taxon>Batrachia</taxon>
        <taxon>Caudata</taxon>
        <taxon>Salamandroidea</taxon>
        <taxon>Salamandridae</taxon>
        <taxon>Pleurodelinae</taxon>
        <taxon>Pleurodeles</taxon>
    </lineage>
</organism>
<dbReference type="EMBL" id="JANPWB010000010">
    <property type="protein sequence ID" value="KAJ1142505.1"/>
    <property type="molecule type" value="Genomic_DNA"/>
</dbReference>
<proteinExistence type="predicted"/>
<dbReference type="Proteomes" id="UP001066276">
    <property type="component" value="Chromosome 6"/>
</dbReference>
<sequence>MYLFLRNPGDSALGFSNSTPRRKAPSVRGPTLHHCISKPVSPSGEASHSGVPQGLSLRRRLGACHIHHRTSKHSGADGLKVPAPIKMPSAQPQASPQFWQYRYLQSLLSEGLPINPPIIPGLMQVSFVWHRETLIEKDNRSALVELMEELQVMP</sequence>
<dbReference type="AlphaFoldDB" id="A0AAV7QVV1"/>
<keyword evidence="2" id="KW-1185">Reference proteome</keyword>
<accession>A0AAV7QVV1</accession>
<evidence type="ECO:0000313" key="2">
    <source>
        <dbReference type="Proteomes" id="UP001066276"/>
    </source>
</evidence>
<name>A0AAV7QVV1_PLEWA</name>